<dbReference type="EMBL" id="KZ155839">
    <property type="protein sequence ID" value="OUS42249.1"/>
    <property type="molecule type" value="Genomic_DNA"/>
</dbReference>
<gene>
    <name evidence="1" type="ORF">BE221DRAFT_47690</name>
</gene>
<proteinExistence type="predicted"/>
<protein>
    <submittedName>
        <fullName evidence="1">Uncharacterized protein</fullName>
    </submittedName>
</protein>
<sequence>MDATDALAAFRAELADAEGRREREGAIPASFVDDDGTAYAWDVALGRFVAVHEESL</sequence>
<feature type="non-terminal residue" evidence="1">
    <location>
        <position position="56"/>
    </location>
</feature>
<reference evidence="1" key="1">
    <citation type="submission" date="2017-04" db="EMBL/GenBank/DDBJ databases">
        <title>Population genomics of picophytoplankton unveils novel chromosome hypervariability.</title>
        <authorList>
            <consortium name="DOE Joint Genome Institute"/>
            <person name="Blanc-Mathieu R."/>
            <person name="Krasovec M."/>
            <person name="Hebrard M."/>
            <person name="Yau S."/>
            <person name="Desgranges E."/>
            <person name="Martin J."/>
            <person name="Schackwitz W."/>
            <person name="Kuo A."/>
            <person name="Salin G."/>
            <person name="Donnadieu C."/>
            <person name="Desdevises Y."/>
            <person name="Sanchez-Ferandin S."/>
            <person name="Moreau H."/>
            <person name="Rivals E."/>
            <person name="Grigoriev I.V."/>
            <person name="Grimsley N."/>
            <person name="Eyre-Walker A."/>
            <person name="Piganeau G."/>
        </authorList>
    </citation>
    <scope>NUCLEOTIDE SEQUENCE [LARGE SCALE GENOMIC DNA]</scope>
    <source>
        <strain evidence="1">RCC 1115</strain>
    </source>
</reference>
<name>A0A1Y5HYA7_OSTTA</name>
<accession>A0A1Y5HYA7</accession>
<organism evidence="1">
    <name type="scientific">Ostreococcus tauri</name>
    <name type="common">Marine green alga</name>
    <dbReference type="NCBI Taxonomy" id="70448"/>
    <lineage>
        <taxon>Eukaryota</taxon>
        <taxon>Viridiplantae</taxon>
        <taxon>Chlorophyta</taxon>
        <taxon>Mamiellophyceae</taxon>
        <taxon>Mamiellales</taxon>
        <taxon>Bathycoccaceae</taxon>
        <taxon>Ostreococcus</taxon>
    </lineage>
</organism>
<dbReference type="Proteomes" id="UP000195557">
    <property type="component" value="Unassembled WGS sequence"/>
</dbReference>
<evidence type="ECO:0000313" key="1">
    <source>
        <dbReference type="EMBL" id="OUS42249.1"/>
    </source>
</evidence>
<dbReference type="AlphaFoldDB" id="A0A1Y5HYA7"/>